<dbReference type="AlphaFoldDB" id="A0A5E4QZ94"/>
<keyword evidence="2" id="KW-1185">Reference proteome</keyword>
<evidence type="ECO:0000313" key="2">
    <source>
        <dbReference type="Proteomes" id="UP000324832"/>
    </source>
</evidence>
<organism evidence="1 2">
    <name type="scientific">Leptidea sinapis</name>
    <dbReference type="NCBI Taxonomy" id="189913"/>
    <lineage>
        <taxon>Eukaryota</taxon>
        <taxon>Metazoa</taxon>
        <taxon>Ecdysozoa</taxon>
        <taxon>Arthropoda</taxon>
        <taxon>Hexapoda</taxon>
        <taxon>Insecta</taxon>
        <taxon>Pterygota</taxon>
        <taxon>Neoptera</taxon>
        <taxon>Endopterygota</taxon>
        <taxon>Lepidoptera</taxon>
        <taxon>Glossata</taxon>
        <taxon>Ditrysia</taxon>
        <taxon>Papilionoidea</taxon>
        <taxon>Pieridae</taxon>
        <taxon>Dismorphiinae</taxon>
        <taxon>Leptidea</taxon>
    </lineage>
</organism>
<protein>
    <submittedName>
        <fullName evidence="1">Uncharacterized protein</fullName>
    </submittedName>
</protein>
<dbReference type="EMBL" id="FZQP02006122">
    <property type="protein sequence ID" value="VVD02537.1"/>
    <property type="molecule type" value="Genomic_DNA"/>
</dbReference>
<accession>A0A5E4QZ94</accession>
<name>A0A5E4QZ94_9NEOP</name>
<proteinExistence type="predicted"/>
<reference evidence="1 2" key="1">
    <citation type="submission" date="2017-07" db="EMBL/GenBank/DDBJ databases">
        <authorList>
            <person name="Talla V."/>
            <person name="Backstrom N."/>
        </authorList>
    </citation>
    <scope>NUCLEOTIDE SEQUENCE [LARGE SCALE GENOMIC DNA]</scope>
</reference>
<evidence type="ECO:0000313" key="1">
    <source>
        <dbReference type="EMBL" id="VVD02537.1"/>
    </source>
</evidence>
<sequence length="122" mass="14511">MKTRTPPIFNKLSIEYLMIRMLKMPSSLEETVSLMEKQLKYLLDRTVRSRPAVLKSSYHQQSLLTQMERYGRVTTGRCSQRMSLNGFERPRRRYIEETRVTRSVFRSMNLAKTLIMIYNIAI</sequence>
<dbReference type="Proteomes" id="UP000324832">
    <property type="component" value="Unassembled WGS sequence"/>
</dbReference>
<gene>
    <name evidence="1" type="ORF">LSINAPIS_LOCUS12730</name>
</gene>